<sequence>MAGQDLPQQTSPTAPADESFQGAQSILNTTPMDNVAATGENPGTGVSVHDPTPSKPAGETKPLTSPSANGPSASNLAATEPEAPSEAQKAVSESKSEAHMGQKRDLDTATTSAPAPGDVDKPVPEQVDQPDPKKQKNEQVPVNDANRPAPAAATAETNGASKKAGRPKKEKVKEAVKKAIPTDGIGSRTRSRTKLT</sequence>
<organism evidence="2 3">
    <name type="scientific">Penicillium capsulatum</name>
    <dbReference type="NCBI Taxonomy" id="69766"/>
    <lineage>
        <taxon>Eukaryota</taxon>
        <taxon>Fungi</taxon>
        <taxon>Dikarya</taxon>
        <taxon>Ascomycota</taxon>
        <taxon>Pezizomycotina</taxon>
        <taxon>Eurotiomycetes</taxon>
        <taxon>Eurotiomycetidae</taxon>
        <taxon>Eurotiales</taxon>
        <taxon>Aspergillaceae</taxon>
        <taxon>Penicillium</taxon>
    </lineage>
</organism>
<feature type="compositionally biased region" description="Basic and acidic residues" evidence="1">
    <location>
        <begin position="92"/>
        <end position="107"/>
    </location>
</feature>
<gene>
    <name evidence="2" type="ORF">N7492_008372</name>
</gene>
<comment type="caution">
    <text evidence="2">The sequence shown here is derived from an EMBL/GenBank/DDBJ whole genome shotgun (WGS) entry which is preliminary data.</text>
</comment>
<name>A0A9W9HV52_9EURO</name>
<accession>A0A9W9HV52</accession>
<feature type="compositionally biased region" description="Polar residues" evidence="1">
    <location>
        <begin position="1"/>
        <end position="13"/>
    </location>
</feature>
<feature type="compositionally biased region" description="Low complexity" evidence="1">
    <location>
        <begin position="145"/>
        <end position="160"/>
    </location>
</feature>
<reference evidence="2" key="1">
    <citation type="submission" date="2022-11" db="EMBL/GenBank/DDBJ databases">
        <authorList>
            <person name="Petersen C."/>
        </authorList>
    </citation>
    <scope>NUCLEOTIDE SEQUENCE</scope>
    <source>
        <strain evidence="2">IBT 21917</strain>
    </source>
</reference>
<feature type="compositionally biased region" description="Polar residues" evidence="1">
    <location>
        <begin position="62"/>
        <end position="77"/>
    </location>
</feature>
<dbReference type="Proteomes" id="UP001146351">
    <property type="component" value="Unassembled WGS sequence"/>
</dbReference>
<evidence type="ECO:0000313" key="2">
    <source>
        <dbReference type="EMBL" id="KAJ5155569.1"/>
    </source>
</evidence>
<proteinExistence type="predicted"/>
<feature type="region of interest" description="Disordered" evidence="1">
    <location>
        <begin position="1"/>
        <end position="196"/>
    </location>
</feature>
<dbReference type="AlphaFoldDB" id="A0A9W9HV52"/>
<protein>
    <submittedName>
        <fullName evidence="2">Uncharacterized protein</fullName>
    </submittedName>
</protein>
<evidence type="ECO:0000313" key="3">
    <source>
        <dbReference type="Proteomes" id="UP001146351"/>
    </source>
</evidence>
<reference evidence="2" key="2">
    <citation type="journal article" date="2023" name="IMA Fungus">
        <title>Comparative genomic study of the Penicillium genus elucidates a diverse pangenome and 15 lateral gene transfer events.</title>
        <authorList>
            <person name="Petersen C."/>
            <person name="Sorensen T."/>
            <person name="Nielsen M.R."/>
            <person name="Sondergaard T.E."/>
            <person name="Sorensen J.L."/>
            <person name="Fitzpatrick D.A."/>
            <person name="Frisvad J.C."/>
            <person name="Nielsen K.L."/>
        </authorList>
    </citation>
    <scope>NUCLEOTIDE SEQUENCE</scope>
    <source>
        <strain evidence="2">IBT 21917</strain>
    </source>
</reference>
<dbReference type="EMBL" id="JAPQKO010000006">
    <property type="protein sequence ID" value="KAJ5155569.1"/>
    <property type="molecule type" value="Genomic_DNA"/>
</dbReference>
<keyword evidence="3" id="KW-1185">Reference proteome</keyword>
<dbReference type="OrthoDB" id="4498621at2759"/>
<feature type="compositionally biased region" description="Polar residues" evidence="1">
    <location>
        <begin position="21"/>
        <end position="32"/>
    </location>
</feature>
<evidence type="ECO:0000256" key="1">
    <source>
        <dbReference type="SAM" id="MobiDB-lite"/>
    </source>
</evidence>